<dbReference type="PANTHER" id="PTHR43591">
    <property type="entry name" value="METHYLTRANSFERASE"/>
    <property type="match status" value="1"/>
</dbReference>
<keyword evidence="3" id="KW-1185">Reference proteome</keyword>
<dbReference type="KEGG" id="abas:ACPOL_4172"/>
<accession>A0A2Z5G312</accession>
<evidence type="ECO:0000313" key="3">
    <source>
        <dbReference type="Proteomes" id="UP000253606"/>
    </source>
</evidence>
<evidence type="ECO:0000259" key="1">
    <source>
        <dbReference type="Pfam" id="PF08241"/>
    </source>
</evidence>
<keyword evidence="2" id="KW-0808">Transferase</keyword>
<dbReference type="GO" id="GO:0032259">
    <property type="term" value="P:methylation"/>
    <property type="evidence" value="ECO:0007669"/>
    <property type="project" value="UniProtKB-KW"/>
</dbReference>
<dbReference type="PANTHER" id="PTHR43591:SF24">
    <property type="entry name" value="2-METHOXY-6-POLYPRENYL-1,4-BENZOQUINOL METHYLASE, MITOCHONDRIAL"/>
    <property type="match status" value="1"/>
</dbReference>
<dbReference type="Proteomes" id="UP000253606">
    <property type="component" value="Chromosome"/>
</dbReference>
<sequence length="223" mass="24740">MHLHEDDEHSFALRYMLSILSSWGIRSILDIGSGTGRGLLETIKEQPEVFVIGVEPSAELRAIGHSKGLSKTQLIDGDAQMLAFKDRSFDLVCEFGALHHIPDPHRAVAEMLRVARKAIFISDSNNFGQGSKLSRTLKQVINAAGLWPFVNTIRTKGKGYFLSEEDGVGYSYSVFNNYRQIRDACESVHMLNTASGGPNLYRTAAHVALLGRKREDVEPPVKQ</sequence>
<organism evidence="2 3">
    <name type="scientific">Acidisarcina polymorpha</name>
    <dbReference type="NCBI Taxonomy" id="2211140"/>
    <lineage>
        <taxon>Bacteria</taxon>
        <taxon>Pseudomonadati</taxon>
        <taxon>Acidobacteriota</taxon>
        <taxon>Terriglobia</taxon>
        <taxon>Terriglobales</taxon>
        <taxon>Acidobacteriaceae</taxon>
        <taxon>Acidisarcina</taxon>
    </lineage>
</organism>
<dbReference type="InterPro" id="IPR029063">
    <property type="entry name" value="SAM-dependent_MTases_sf"/>
</dbReference>
<dbReference type="Gene3D" id="3.40.50.150">
    <property type="entry name" value="Vaccinia Virus protein VP39"/>
    <property type="match status" value="1"/>
</dbReference>
<dbReference type="EMBL" id="CP030840">
    <property type="protein sequence ID" value="AXC13449.1"/>
    <property type="molecule type" value="Genomic_DNA"/>
</dbReference>
<proteinExistence type="predicted"/>
<dbReference type="CDD" id="cd02440">
    <property type="entry name" value="AdoMet_MTases"/>
    <property type="match status" value="1"/>
</dbReference>
<protein>
    <submittedName>
        <fullName evidence="2">5-carboxymethyl uridine and 5-carboxymethyl 2-thiouridine methyltransferase</fullName>
    </submittedName>
</protein>
<dbReference type="InterPro" id="IPR013216">
    <property type="entry name" value="Methyltransf_11"/>
</dbReference>
<evidence type="ECO:0000313" key="2">
    <source>
        <dbReference type="EMBL" id="AXC13449.1"/>
    </source>
</evidence>
<feature type="domain" description="Methyltransferase type 11" evidence="1">
    <location>
        <begin position="29"/>
        <end position="117"/>
    </location>
</feature>
<keyword evidence="2" id="KW-0489">Methyltransferase</keyword>
<gene>
    <name evidence="2" type="ORF">ACPOL_4172</name>
</gene>
<dbReference type="Pfam" id="PF08241">
    <property type="entry name" value="Methyltransf_11"/>
    <property type="match status" value="1"/>
</dbReference>
<dbReference type="GO" id="GO:0008757">
    <property type="term" value="F:S-adenosylmethionine-dependent methyltransferase activity"/>
    <property type="evidence" value="ECO:0007669"/>
    <property type="project" value="InterPro"/>
</dbReference>
<dbReference type="SUPFAM" id="SSF53335">
    <property type="entry name" value="S-adenosyl-L-methionine-dependent methyltransferases"/>
    <property type="match status" value="1"/>
</dbReference>
<name>A0A2Z5G312_9BACT</name>
<reference evidence="2 3" key="1">
    <citation type="journal article" date="2018" name="Front. Microbiol.">
        <title>Hydrolytic Capabilities as a Key to Environmental Success: Chitinolytic and Cellulolytic Acidobacteria From Acidic Sub-arctic Soils and Boreal Peatlands.</title>
        <authorList>
            <person name="Belova S.E."/>
            <person name="Ravin N.V."/>
            <person name="Pankratov T.A."/>
            <person name="Rakitin A.L."/>
            <person name="Ivanova A.A."/>
            <person name="Beletsky A.V."/>
            <person name="Mardanov A.V."/>
            <person name="Sinninghe Damste J.S."/>
            <person name="Dedysh S.N."/>
        </authorList>
    </citation>
    <scope>NUCLEOTIDE SEQUENCE [LARGE SCALE GENOMIC DNA]</scope>
    <source>
        <strain evidence="2 3">SBC82</strain>
    </source>
</reference>
<dbReference type="AlphaFoldDB" id="A0A2Z5G312"/>